<dbReference type="InterPro" id="IPR011629">
    <property type="entry name" value="CobW-like_C"/>
</dbReference>
<reference evidence="3 4" key="1">
    <citation type="journal article" date="2009" name="Science">
        <title>Green evolution and dynamic adaptations revealed by genomes of the marine picoeukaryotes Micromonas.</title>
        <authorList>
            <person name="Worden A.Z."/>
            <person name="Lee J.H."/>
            <person name="Mock T."/>
            <person name="Rouze P."/>
            <person name="Simmons M.P."/>
            <person name="Aerts A.L."/>
            <person name="Allen A.E."/>
            <person name="Cuvelier M.L."/>
            <person name="Derelle E."/>
            <person name="Everett M.V."/>
            <person name="Foulon E."/>
            <person name="Grimwood J."/>
            <person name="Gundlach H."/>
            <person name="Henrissat B."/>
            <person name="Napoli C."/>
            <person name="McDonald S.M."/>
            <person name="Parker M.S."/>
            <person name="Rombauts S."/>
            <person name="Salamov A."/>
            <person name="Von Dassow P."/>
            <person name="Badger J.H."/>
            <person name="Coutinho P.M."/>
            <person name="Demir E."/>
            <person name="Dubchak I."/>
            <person name="Gentemann C."/>
            <person name="Eikrem W."/>
            <person name="Gready J.E."/>
            <person name="John U."/>
            <person name="Lanier W."/>
            <person name="Lindquist E.A."/>
            <person name="Lucas S."/>
            <person name="Mayer K.F."/>
            <person name="Moreau H."/>
            <person name="Not F."/>
            <person name="Otillar R."/>
            <person name="Panaud O."/>
            <person name="Pangilinan J."/>
            <person name="Paulsen I."/>
            <person name="Piegu B."/>
            <person name="Poliakov A."/>
            <person name="Robbens S."/>
            <person name="Schmutz J."/>
            <person name="Toulza E."/>
            <person name="Wyss T."/>
            <person name="Zelensky A."/>
            <person name="Zhou K."/>
            <person name="Armbrust E.V."/>
            <person name="Bhattacharya D."/>
            <person name="Goodenough U.W."/>
            <person name="Van de Peer Y."/>
            <person name="Grigoriev I.V."/>
        </authorList>
    </citation>
    <scope>NUCLEOTIDE SEQUENCE [LARGE SCALE GENOMIC DNA]</scope>
    <source>
        <strain evidence="3 4">CCMP1545</strain>
    </source>
</reference>
<dbReference type="RefSeq" id="XP_003055454.1">
    <property type="nucleotide sequence ID" value="XM_003055408.1"/>
</dbReference>
<evidence type="ECO:0000259" key="2">
    <source>
        <dbReference type="Pfam" id="PF07683"/>
    </source>
</evidence>
<dbReference type="Proteomes" id="UP000001876">
    <property type="component" value="Unassembled WGS sequence"/>
</dbReference>
<evidence type="ECO:0000313" key="4">
    <source>
        <dbReference type="Proteomes" id="UP000001876"/>
    </source>
</evidence>
<protein>
    <submittedName>
        <fullName evidence="3">Predicted protein</fullName>
    </submittedName>
</protein>
<name>C1MHA2_MICPC</name>
<feature type="region of interest" description="Disordered" evidence="1">
    <location>
        <begin position="14"/>
        <end position="60"/>
    </location>
</feature>
<dbReference type="EMBL" id="GG663735">
    <property type="protein sequence ID" value="EEH60706.1"/>
    <property type="molecule type" value="Genomic_DNA"/>
</dbReference>
<feature type="domain" description="CobW C-terminal" evidence="2">
    <location>
        <begin position="67"/>
        <end position="142"/>
    </location>
</feature>
<accession>C1MHA2</accession>
<dbReference type="KEGG" id="mpp:MICPUCDRAFT_61269"/>
<keyword evidence="4" id="KW-1185">Reference proteome</keyword>
<sequence length="191" mass="20094">METLDVDVGVVMCPSADSEPREKSAHAAAARGIRTSSSAPPPTPPPPPTRGAPTRVRGGDDGHATCGWVFHRDDVFARPLLARLLTALANEPAVKRVKGVLRLGSEWVAPAVAVGGDGRTRVALEPAAYRRDSRIEIIATNVAARGEIIKGEGEDDRVVDGDVVDRAGEAARANDWDAVESAIVATLKPPK</sequence>
<feature type="compositionally biased region" description="Pro residues" evidence="1">
    <location>
        <begin position="39"/>
        <end position="50"/>
    </location>
</feature>
<dbReference type="Pfam" id="PF07683">
    <property type="entry name" value="CobW_C"/>
    <property type="match status" value="1"/>
</dbReference>
<dbReference type="AlphaFoldDB" id="C1MHA2"/>
<evidence type="ECO:0000256" key="1">
    <source>
        <dbReference type="SAM" id="MobiDB-lite"/>
    </source>
</evidence>
<dbReference type="GeneID" id="9680886"/>
<gene>
    <name evidence="3" type="ORF">MICPUCDRAFT_61269</name>
</gene>
<proteinExistence type="predicted"/>
<organism evidence="4">
    <name type="scientific">Micromonas pusilla (strain CCMP1545)</name>
    <name type="common">Picoplanktonic green alga</name>
    <dbReference type="NCBI Taxonomy" id="564608"/>
    <lineage>
        <taxon>Eukaryota</taxon>
        <taxon>Viridiplantae</taxon>
        <taxon>Chlorophyta</taxon>
        <taxon>Mamiellophyceae</taxon>
        <taxon>Mamiellales</taxon>
        <taxon>Mamiellaceae</taxon>
        <taxon>Micromonas</taxon>
    </lineage>
</organism>
<evidence type="ECO:0000313" key="3">
    <source>
        <dbReference type="EMBL" id="EEH60706.1"/>
    </source>
</evidence>